<keyword evidence="3" id="KW-0804">Transcription</keyword>
<dbReference type="Pfam" id="PF12802">
    <property type="entry name" value="MarR_2"/>
    <property type="match status" value="1"/>
</dbReference>
<feature type="domain" description="HTH marR-type" evidence="4">
    <location>
        <begin position="16"/>
        <end position="147"/>
    </location>
</feature>
<evidence type="ECO:0000259" key="4">
    <source>
        <dbReference type="PROSITE" id="PS50995"/>
    </source>
</evidence>
<dbReference type="Gene3D" id="1.10.10.10">
    <property type="entry name" value="Winged helix-like DNA-binding domain superfamily/Winged helix DNA-binding domain"/>
    <property type="match status" value="1"/>
</dbReference>
<dbReference type="PRINTS" id="PR00598">
    <property type="entry name" value="HTHMARR"/>
</dbReference>
<dbReference type="SUPFAM" id="SSF46785">
    <property type="entry name" value="Winged helix' DNA-binding domain"/>
    <property type="match status" value="1"/>
</dbReference>
<dbReference type="SMART" id="SM00347">
    <property type="entry name" value="HTH_MARR"/>
    <property type="match status" value="1"/>
</dbReference>
<proteinExistence type="predicted"/>
<dbReference type="PANTHER" id="PTHR42756:SF1">
    <property type="entry name" value="TRANSCRIPTIONAL REPRESSOR OF EMRAB OPERON"/>
    <property type="match status" value="1"/>
</dbReference>
<gene>
    <name evidence="5" type="ORF">J2Z66_000449</name>
</gene>
<evidence type="ECO:0000256" key="1">
    <source>
        <dbReference type="ARBA" id="ARBA00023015"/>
    </source>
</evidence>
<dbReference type="GO" id="GO:0003677">
    <property type="term" value="F:DNA binding"/>
    <property type="evidence" value="ECO:0007669"/>
    <property type="project" value="UniProtKB-KW"/>
</dbReference>
<name>A0ABS4IMQ8_9BACL</name>
<evidence type="ECO:0000256" key="3">
    <source>
        <dbReference type="ARBA" id="ARBA00023163"/>
    </source>
</evidence>
<dbReference type="InterPro" id="IPR036390">
    <property type="entry name" value="WH_DNA-bd_sf"/>
</dbReference>
<keyword evidence="2 5" id="KW-0238">DNA-binding</keyword>
<protein>
    <submittedName>
        <fullName evidence="5">DNA-binding MarR family transcriptional regulator</fullName>
    </submittedName>
</protein>
<dbReference type="RefSeq" id="WP_209969363.1">
    <property type="nucleotide sequence ID" value="NZ_JAGGLB010000001.1"/>
</dbReference>
<comment type="caution">
    <text evidence="5">The sequence shown here is derived from an EMBL/GenBank/DDBJ whole genome shotgun (WGS) entry which is preliminary data.</text>
</comment>
<dbReference type="PROSITE" id="PS50995">
    <property type="entry name" value="HTH_MARR_2"/>
    <property type="match status" value="1"/>
</dbReference>
<sequence>MENKPLFQSNQINRGNRNLGRLILQLRRLERQPQTFGNAGSLTPSEIHTIEAIGFDGGVLMSELSARLGVTKGAITQIVARLEAKALVTRSPHPSDLRASVIALTEKGREAFTAHEEVHLQFYDELRSQLSDQEIEIFETCIEKLNDFLQK</sequence>
<accession>A0ABS4IMQ8</accession>
<dbReference type="EMBL" id="JAGGLB010000001">
    <property type="protein sequence ID" value="MBP1988854.1"/>
    <property type="molecule type" value="Genomic_DNA"/>
</dbReference>
<dbReference type="InterPro" id="IPR000835">
    <property type="entry name" value="HTH_MarR-typ"/>
</dbReference>
<reference evidence="5 6" key="1">
    <citation type="submission" date="2021-03" db="EMBL/GenBank/DDBJ databases">
        <title>Genomic Encyclopedia of Type Strains, Phase IV (KMG-IV): sequencing the most valuable type-strain genomes for metagenomic binning, comparative biology and taxonomic classification.</title>
        <authorList>
            <person name="Goeker M."/>
        </authorList>
    </citation>
    <scope>NUCLEOTIDE SEQUENCE [LARGE SCALE GENOMIC DNA]</scope>
    <source>
        <strain evidence="5 6">DSM 26048</strain>
    </source>
</reference>
<dbReference type="PANTHER" id="PTHR42756">
    <property type="entry name" value="TRANSCRIPTIONAL REGULATOR, MARR"/>
    <property type="match status" value="1"/>
</dbReference>
<dbReference type="Proteomes" id="UP001519287">
    <property type="component" value="Unassembled WGS sequence"/>
</dbReference>
<dbReference type="InterPro" id="IPR036388">
    <property type="entry name" value="WH-like_DNA-bd_sf"/>
</dbReference>
<evidence type="ECO:0000256" key="2">
    <source>
        <dbReference type="ARBA" id="ARBA00023125"/>
    </source>
</evidence>
<keyword evidence="6" id="KW-1185">Reference proteome</keyword>
<evidence type="ECO:0000313" key="6">
    <source>
        <dbReference type="Proteomes" id="UP001519287"/>
    </source>
</evidence>
<organism evidence="5 6">
    <name type="scientific">Paenibacillus eucommiae</name>
    <dbReference type="NCBI Taxonomy" id="1355755"/>
    <lineage>
        <taxon>Bacteria</taxon>
        <taxon>Bacillati</taxon>
        <taxon>Bacillota</taxon>
        <taxon>Bacilli</taxon>
        <taxon>Bacillales</taxon>
        <taxon>Paenibacillaceae</taxon>
        <taxon>Paenibacillus</taxon>
    </lineage>
</organism>
<keyword evidence="1" id="KW-0805">Transcription regulation</keyword>
<evidence type="ECO:0000313" key="5">
    <source>
        <dbReference type="EMBL" id="MBP1988854.1"/>
    </source>
</evidence>